<name>A0ABW9H1L7_9FIRM</name>
<organism evidence="6 7">
    <name type="scientific">Peptococcus simiae</name>
    <dbReference type="NCBI Taxonomy" id="1643805"/>
    <lineage>
        <taxon>Bacteria</taxon>
        <taxon>Bacillati</taxon>
        <taxon>Bacillota</taxon>
        <taxon>Clostridia</taxon>
        <taxon>Eubacteriales</taxon>
        <taxon>Peptococcaceae</taxon>
        <taxon>Peptococcus</taxon>
    </lineage>
</organism>
<dbReference type="Pfam" id="PF04205">
    <property type="entry name" value="FMN_bind"/>
    <property type="match status" value="1"/>
</dbReference>
<sequence length="1309" mass="144135">MKKKKICAGVLAASLLVSSFPVTVLAHPAQAADQAAVQMKYGDIKGHKHEKLLQRWIEEGKLKGDDHGQVNPNASITRAELASFINRVKGYTEMADISHFKDVNPNDWYAQEIARAVKAGYLVGMGPDTFGPNGPVTTEQAVAVALRLSAVPNQSLKDVQVPEDIKASPWAKEAIRQAIANGIFTLTEVQAGLVQPEKRANNILILDRALNKNIALSVPGTYTLGSVNDVDVQTTGITLKDGEVKGILTVTAKKDAGQEAPVSLQLEKVKLANKVIAPSSVKVTQDGTRLTTQEPVDKAKDDDKKSKGTVTIGGSSGHSSGSSKPKEETNKPKKPQAETYNELPRIMDWLLNRPITNTDLEKAFKEFPKGAKITDPVSYQFTKPGTQTVTATLVFADKSTKKQDITINVKEKLDDYSGLTVKPIAEIKALDNDRGYVDGVYDGFALGYQKNLYVKVTVKGGKIVAVDKAGDGQIDDGGTYEEKGFKNLIKTVIDKQDPQSLAAQLNAKLNLTKAMYNRAGEKGHTDEAYKEAMKHFFGTEEGAPRGMDEIYQSHIQAYDAIGKKVRTKLKAAGYERIDVASGATWTAHGTANAIIDALNKANPKNDVLGMDIKGDRVQFDRHAGKDKASGYNTGDPLNFKDFSVVLKKRGGKTETIQGADFAKKGIRVERKNDGKEVSDGMALTEENVGNVLGRGLQLNLVHVSSGVKKELLVLISETQKLKQKEFQYRIVGTEQWENLYTPKEGFDAFKFVMPVPKSKFDKIVGKKIEVRVILTDKNGQDYILQGTPDKAFEVPDTSQKAVGIVYGKDALQTDKRKHFDYYDTYTYMFKAISDNAGEAGKMSAEQEALKAEIDKVEAWFAGEKFSGPFDKDKREPLKKALDQAKKVLADDHSGLAELQAEKEALAEAAEVFKRKMLGAALDVIDMWQEELDDEENQDQDFKQEIKVVQQKVKEAQEATTFNPMALQLAFYNSDKLLARSNMKKDLPHAEEVLATHPSHKRLKSAIDAAKAALADSRKNREELQAASSELSAAISEAEAEPEEEAKKPNSNYPAIAPTDILNGGETVVTLPTEVETRTVVGSEVKMGEKVLKPDQYALDLANHTLTLKNLTEADAGQYTLSIQSNEYEDLNLPFELKVGKKINYTVQGMAHVKKLKSWKKKADSYYVIATVTFNDKHEVVAYDLAPASANKDVDPLNENGIATLDQVTAYTFDIVENRKEYEASFAGNQEYWDPMIYGDPKDPEIKSFDEIIKAKNIKTKADFQSMKTEFDDEDRTDKNVDTTSGATISSNAAKNAILDAFDRFEAQFK</sequence>
<feature type="region of interest" description="Disordered" evidence="3">
    <location>
        <begin position="282"/>
        <end position="341"/>
    </location>
</feature>
<evidence type="ECO:0000259" key="5">
    <source>
        <dbReference type="PROSITE" id="PS51272"/>
    </source>
</evidence>
<feature type="chain" id="PRO_5045106079" evidence="4">
    <location>
        <begin position="27"/>
        <end position="1309"/>
    </location>
</feature>
<feature type="compositionally biased region" description="Polar residues" evidence="3">
    <location>
        <begin position="282"/>
        <end position="294"/>
    </location>
</feature>
<accession>A0ABW9H1L7</accession>
<dbReference type="Gene3D" id="3.90.1010.20">
    <property type="match status" value="1"/>
</dbReference>
<keyword evidence="2" id="KW-0175">Coiled coil</keyword>
<keyword evidence="4" id="KW-0732">Signal</keyword>
<dbReference type="Proteomes" id="UP001631949">
    <property type="component" value="Unassembled WGS sequence"/>
</dbReference>
<feature type="domain" description="SLH" evidence="5">
    <location>
        <begin position="16"/>
        <end position="95"/>
    </location>
</feature>
<evidence type="ECO:0000256" key="1">
    <source>
        <dbReference type="ARBA" id="ARBA00022737"/>
    </source>
</evidence>
<feature type="coiled-coil region" evidence="2">
    <location>
        <begin position="895"/>
        <end position="958"/>
    </location>
</feature>
<dbReference type="Pfam" id="PF00395">
    <property type="entry name" value="SLH"/>
    <property type="match status" value="1"/>
</dbReference>
<feature type="region of interest" description="Disordered" evidence="3">
    <location>
        <begin position="1267"/>
        <end position="1286"/>
    </location>
</feature>
<feature type="region of interest" description="Disordered" evidence="3">
    <location>
        <begin position="1019"/>
        <end position="1056"/>
    </location>
</feature>
<feature type="compositionally biased region" description="Basic and acidic residues" evidence="3">
    <location>
        <begin position="295"/>
        <end position="306"/>
    </location>
</feature>
<evidence type="ECO:0000313" key="7">
    <source>
        <dbReference type="Proteomes" id="UP001631949"/>
    </source>
</evidence>
<dbReference type="Gene3D" id="2.60.40.10">
    <property type="entry name" value="Immunoglobulins"/>
    <property type="match status" value="1"/>
</dbReference>
<evidence type="ECO:0000256" key="4">
    <source>
        <dbReference type="SAM" id="SignalP"/>
    </source>
</evidence>
<proteinExistence type="predicted"/>
<dbReference type="InterPro" id="IPR001119">
    <property type="entry name" value="SLH_dom"/>
</dbReference>
<dbReference type="InterPro" id="IPR007329">
    <property type="entry name" value="FMN-bd"/>
</dbReference>
<dbReference type="InterPro" id="IPR013783">
    <property type="entry name" value="Ig-like_fold"/>
</dbReference>
<feature type="compositionally biased region" description="Low complexity" evidence="3">
    <location>
        <begin position="1024"/>
        <end position="1036"/>
    </location>
</feature>
<evidence type="ECO:0000313" key="6">
    <source>
        <dbReference type="EMBL" id="MFM9414525.1"/>
    </source>
</evidence>
<reference evidence="6 7" key="1">
    <citation type="journal article" date="2016" name="Int. J. Syst. Evol. Microbiol.">
        <title>Peptococcus simiae sp. nov., isolated from rhesus macaque faeces and emended description of the genus Peptococcus.</title>
        <authorList>
            <person name="Shkoporov A.N."/>
            <person name="Efimov B.A."/>
            <person name="Kondova I."/>
            <person name="Ouwerling B."/>
            <person name="Chaplin A.V."/>
            <person name="Shcherbakova V.A."/>
            <person name="Langermans J.A.M."/>
        </authorList>
    </citation>
    <scope>NUCLEOTIDE SEQUENCE [LARGE SCALE GENOMIC DNA]</scope>
    <source>
        <strain evidence="6 7">M108</strain>
    </source>
</reference>
<dbReference type="EMBL" id="JBJUVG010000023">
    <property type="protein sequence ID" value="MFM9414525.1"/>
    <property type="molecule type" value="Genomic_DNA"/>
</dbReference>
<dbReference type="RefSeq" id="WP_408978131.1">
    <property type="nucleotide sequence ID" value="NZ_JBJUVG010000023.1"/>
</dbReference>
<keyword evidence="7" id="KW-1185">Reference proteome</keyword>
<gene>
    <name evidence="6" type="ORF">ACKQTC_09115</name>
</gene>
<protein>
    <submittedName>
        <fullName evidence="6">S-layer homology domain-containing protein</fullName>
    </submittedName>
</protein>
<feature type="signal peptide" evidence="4">
    <location>
        <begin position="1"/>
        <end position="26"/>
    </location>
</feature>
<evidence type="ECO:0000256" key="2">
    <source>
        <dbReference type="SAM" id="Coils"/>
    </source>
</evidence>
<comment type="caution">
    <text evidence="6">The sequence shown here is derived from an EMBL/GenBank/DDBJ whole genome shotgun (WGS) entry which is preliminary data.</text>
</comment>
<evidence type="ECO:0000256" key="3">
    <source>
        <dbReference type="SAM" id="MobiDB-lite"/>
    </source>
</evidence>
<keyword evidence="1" id="KW-0677">Repeat</keyword>
<dbReference type="PROSITE" id="PS51272">
    <property type="entry name" value="SLH"/>
    <property type="match status" value="2"/>
</dbReference>
<feature type="domain" description="SLH" evidence="5">
    <location>
        <begin position="96"/>
        <end position="159"/>
    </location>
</feature>